<dbReference type="PANTHER" id="PTHR22916">
    <property type="entry name" value="GLYCOSYLTRANSFERASE"/>
    <property type="match status" value="1"/>
</dbReference>
<dbReference type="EMBL" id="CP046509">
    <property type="protein sequence ID" value="QGU88529.1"/>
    <property type="molecule type" value="Genomic_DNA"/>
</dbReference>
<feature type="domain" description="Glycosyltransferase 2-like" evidence="1">
    <location>
        <begin position="23"/>
        <end position="139"/>
    </location>
</feature>
<dbReference type="SUPFAM" id="SSF53448">
    <property type="entry name" value="Nucleotide-diphospho-sugar transferases"/>
    <property type="match status" value="1"/>
</dbReference>
<gene>
    <name evidence="2" type="ORF">GN242_15460</name>
</gene>
<proteinExistence type="predicted"/>
<reference evidence="2 3" key="1">
    <citation type="submission" date="2019-12" db="EMBL/GenBank/DDBJ databases">
        <title>Erwinia sp. nov., isolated from droppings of birds in the Qinghai-Tiebt plateau of China.</title>
        <authorList>
            <person name="Ge Y."/>
        </authorList>
    </citation>
    <scope>NUCLEOTIDE SEQUENCE [LARGE SCALE GENOMIC DNA]</scope>
    <source>
        <strain evidence="2 3">J780</strain>
    </source>
</reference>
<dbReference type="Proteomes" id="UP000424752">
    <property type="component" value="Chromosome"/>
</dbReference>
<dbReference type="KEGG" id="erwi:GN242_15460"/>
<dbReference type="AlphaFoldDB" id="A0A6I6ETX1"/>
<dbReference type="CDD" id="cd00761">
    <property type="entry name" value="Glyco_tranf_GTA_type"/>
    <property type="match status" value="1"/>
</dbReference>
<evidence type="ECO:0000259" key="1">
    <source>
        <dbReference type="Pfam" id="PF00535"/>
    </source>
</evidence>
<dbReference type="RefSeq" id="WP_156287795.1">
    <property type="nucleotide sequence ID" value="NZ_CP046509.1"/>
</dbReference>
<dbReference type="PANTHER" id="PTHR22916:SF3">
    <property type="entry name" value="UDP-GLCNAC:BETAGAL BETA-1,3-N-ACETYLGLUCOSAMINYLTRANSFERASE-LIKE PROTEIN 1"/>
    <property type="match status" value="1"/>
</dbReference>
<dbReference type="InterPro" id="IPR029044">
    <property type="entry name" value="Nucleotide-diphossugar_trans"/>
</dbReference>
<accession>A0A6I6ETX1</accession>
<dbReference type="GO" id="GO:0016758">
    <property type="term" value="F:hexosyltransferase activity"/>
    <property type="evidence" value="ECO:0007669"/>
    <property type="project" value="UniProtKB-ARBA"/>
</dbReference>
<name>A0A6I6ETX1_9GAMM</name>
<dbReference type="Gene3D" id="3.90.550.10">
    <property type="entry name" value="Spore Coat Polysaccharide Biosynthesis Protein SpsA, Chain A"/>
    <property type="match status" value="1"/>
</dbReference>
<protein>
    <submittedName>
        <fullName evidence="2">Glycosyltransferase</fullName>
    </submittedName>
</protein>
<organism evidence="2 3">
    <name type="scientific">Erwinia sorbitola</name>
    <dbReference type="NCBI Taxonomy" id="2681984"/>
    <lineage>
        <taxon>Bacteria</taxon>
        <taxon>Pseudomonadati</taxon>
        <taxon>Pseudomonadota</taxon>
        <taxon>Gammaproteobacteria</taxon>
        <taxon>Enterobacterales</taxon>
        <taxon>Erwiniaceae</taxon>
        <taxon>Erwinia</taxon>
    </lineage>
</organism>
<sequence>MKNRSALAEKRAVVKSQSLPFVSVVTPTWNRRTFLPYLLYMFQYQDYPADRRELVILDDSECSNADLVEGMKKYAACPELIRYYHLPKRLAIGAKRNQLNALAKGEYIICMDDDDYYPADKISYTIAEMKRHKARFAGCDSIPIWYSHIDRVYLSKNLGPRHALNGTFAYHRSHLKRHRYDDSAKLAEEGHFLKDFTTPVLQLAPERSILCISHNANTFDKDFVMGSSERDNRELTDYVTDAHLQRFYQRLRQAPVNTQIDWAFFDRVIVNACSADEALLAGYIDNLLAQGVRPEQLEIIPSQPDEPLASSHLLALEKARDAGWHNYLLLDDRTRFVRQEKTVKNLNQLLSACRALQWDVLLLGCELEKGQQLKTLPAALRATQASRPVAYAVHQDRYADFMAMLKSTRLQQLAAPDDLHCQQNLQWQALCEAGRWFALYPSYIYQDSDEAGQPLAHHFFNKLSTPPD</sequence>
<evidence type="ECO:0000313" key="3">
    <source>
        <dbReference type="Proteomes" id="UP000424752"/>
    </source>
</evidence>
<dbReference type="Pfam" id="PF00535">
    <property type="entry name" value="Glycos_transf_2"/>
    <property type="match status" value="1"/>
</dbReference>
<dbReference type="InterPro" id="IPR001173">
    <property type="entry name" value="Glyco_trans_2-like"/>
</dbReference>
<keyword evidence="2" id="KW-0808">Transferase</keyword>
<evidence type="ECO:0000313" key="2">
    <source>
        <dbReference type="EMBL" id="QGU88529.1"/>
    </source>
</evidence>